<evidence type="ECO:0000256" key="6">
    <source>
        <dbReference type="PIRNR" id="PIRNR018968"/>
    </source>
</evidence>
<reference evidence="8" key="2">
    <citation type="journal article" date="2021" name="PeerJ">
        <title>Extensive microbial diversity within the chicken gut microbiome revealed by metagenomics and culture.</title>
        <authorList>
            <person name="Gilroy R."/>
            <person name="Ravi A."/>
            <person name="Getino M."/>
            <person name="Pursley I."/>
            <person name="Horton D.L."/>
            <person name="Alikhan N.F."/>
            <person name="Baker D."/>
            <person name="Gharbi K."/>
            <person name="Hall N."/>
            <person name="Watson M."/>
            <person name="Adriaenssens E.M."/>
            <person name="Foster-Nyarko E."/>
            <person name="Jarju S."/>
            <person name="Secka A."/>
            <person name="Antonio M."/>
            <person name="Oren A."/>
            <person name="Chaudhuri R.R."/>
            <person name="La Ragione R."/>
            <person name="Hildebrand F."/>
            <person name="Pallen M.J."/>
        </authorList>
    </citation>
    <scope>NUCLEOTIDE SEQUENCE</scope>
    <source>
        <strain evidence="8">ChiHcec3-6078</strain>
    </source>
</reference>
<feature type="transmembrane region" description="Helical" evidence="6">
    <location>
        <begin position="285"/>
        <end position="310"/>
    </location>
</feature>
<keyword evidence="5 6" id="KW-0472">Membrane</keyword>
<keyword evidence="2 6" id="KW-1003">Cell membrane</keyword>
<proteinExistence type="inferred from homology"/>
<feature type="transmembrane region" description="Helical" evidence="6">
    <location>
        <begin position="603"/>
        <end position="626"/>
    </location>
</feature>
<feature type="transmembrane region" description="Helical" evidence="6">
    <location>
        <begin position="20"/>
        <end position="41"/>
    </location>
</feature>
<dbReference type="PANTHER" id="PTHR46795">
    <property type="entry name" value="ABC TRANSPORTER PERMEASE-RELATED-RELATED"/>
    <property type="match status" value="1"/>
</dbReference>
<dbReference type="PANTHER" id="PTHR46795:SF3">
    <property type="entry name" value="ABC TRANSPORTER PERMEASE"/>
    <property type="match status" value="1"/>
</dbReference>
<dbReference type="GO" id="GO:0005886">
    <property type="term" value="C:plasma membrane"/>
    <property type="evidence" value="ECO:0007669"/>
    <property type="project" value="UniProtKB-SubCell"/>
</dbReference>
<evidence type="ECO:0000313" key="9">
    <source>
        <dbReference type="Proteomes" id="UP000824090"/>
    </source>
</evidence>
<evidence type="ECO:0000256" key="2">
    <source>
        <dbReference type="ARBA" id="ARBA00022475"/>
    </source>
</evidence>
<dbReference type="Proteomes" id="UP000824090">
    <property type="component" value="Unassembled WGS sequence"/>
</dbReference>
<feature type="transmembrane region" description="Helical" evidence="6">
    <location>
        <begin position="200"/>
        <end position="220"/>
    </location>
</feature>
<sequence length="672" mass="75467">MVKLYPGMAFTNMKSSRKTYIPYIISCIITIAMFYIVSSLAGNSGLSNLWGGEMIQSYMSIGQWIVALFAVIFLFYINSFLMKRRTREFGLYNILGLEKRHISKIIGFETLYTFIVSMALGIGAGIVLDKLMYLIILKMLGASIPMGFYVSAVGIFSSLILFGAIFLLIFLNSVRHIRGAKPVELLRSESAGEKEPKAKWALAVLGAACLAAGYIIAITTENPVSAFAYFFGAVGLVIVGTYMLFTAGSIALLKLLKKNRNYYYKSKHFVSVSGMMYRMKRNAVGLANICILSTMVLVTVSATISIYAGMQESIMNRYPSEICVSAQADEPNFDEAVKITEDAFAREGLEMENQTRYRSLTISAVKEGSEMVTDTSRYEGLSSFDAYNRLMNLVFVPLEDYNTCMNMHQVLNEGEILVYSNRQEVKEDELEIFDCSFKIKNTLSSFMKNGSAAANITNSYFIVVKDMSVIEELYEANAASYGENASDIVIDYMADVKGDSEENRDNIMAAYENTLPQLENLIDTKGFHGTIECRTAQEDSFHDTFSGLYFLGTFLSLLFTMAAILIMYYKQITEGYEDKKRFEILQNVGMSHREVKRTINSQVLTVFFLPLITAGVHVAFAFPFIFRILMLLNFFNMKLFALCTAGTFLAFAVLYVIVYKLTARLYYGIVKK</sequence>
<feature type="domain" description="ABC3 transporter permease C-terminal" evidence="7">
    <location>
        <begin position="65"/>
        <end position="180"/>
    </location>
</feature>
<comment type="caution">
    <text evidence="8">The sequence shown here is derived from an EMBL/GenBank/DDBJ whole genome shotgun (WGS) entry which is preliminary data.</text>
</comment>
<feature type="transmembrane region" description="Helical" evidence="6">
    <location>
        <begin position="226"/>
        <end position="253"/>
    </location>
</feature>
<comment type="similarity">
    <text evidence="6">Belongs to the ABC-4 integral membrane protein family.</text>
</comment>
<evidence type="ECO:0000256" key="5">
    <source>
        <dbReference type="ARBA" id="ARBA00023136"/>
    </source>
</evidence>
<evidence type="ECO:0000259" key="7">
    <source>
        <dbReference type="Pfam" id="PF02687"/>
    </source>
</evidence>
<feature type="transmembrane region" description="Helical" evidence="6">
    <location>
        <begin position="548"/>
        <end position="569"/>
    </location>
</feature>
<keyword evidence="4 6" id="KW-1133">Transmembrane helix</keyword>
<dbReference type="PIRSF" id="PIRSF018968">
    <property type="entry name" value="ABC_permease_BceB"/>
    <property type="match status" value="1"/>
</dbReference>
<comment type="subcellular location">
    <subcellularLocation>
        <location evidence="1 6">Cell membrane</location>
        <topology evidence="1 6">Multi-pass membrane protein</topology>
    </subcellularLocation>
</comment>
<dbReference type="GO" id="GO:0055085">
    <property type="term" value="P:transmembrane transport"/>
    <property type="evidence" value="ECO:0007669"/>
    <property type="project" value="UniProtKB-UniRule"/>
</dbReference>
<evidence type="ECO:0000256" key="1">
    <source>
        <dbReference type="ARBA" id="ARBA00004651"/>
    </source>
</evidence>
<dbReference type="AlphaFoldDB" id="A0A9D1L762"/>
<dbReference type="EMBL" id="DVMP01000163">
    <property type="protein sequence ID" value="HIU26675.1"/>
    <property type="molecule type" value="Genomic_DNA"/>
</dbReference>
<evidence type="ECO:0000313" key="8">
    <source>
        <dbReference type="EMBL" id="HIU26675.1"/>
    </source>
</evidence>
<feature type="transmembrane region" description="Helical" evidence="6">
    <location>
        <begin position="61"/>
        <end position="81"/>
    </location>
</feature>
<keyword evidence="3 6" id="KW-0812">Transmembrane</keyword>
<dbReference type="InterPro" id="IPR027022">
    <property type="entry name" value="ABC_permease_BceB-typ"/>
</dbReference>
<keyword evidence="6" id="KW-0813">Transport</keyword>
<name>A0A9D1L762_9FIRM</name>
<dbReference type="InterPro" id="IPR052536">
    <property type="entry name" value="ABC-4_Integral_Memb_Prot"/>
</dbReference>
<feature type="transmembrane region" description="Helical" evidence="6">
    <location>
        <begin position="102"/>
        <end position="128"/>
    </location>
</feature>
<gene>
    <name evidence="8" type="ORF">IAC50_09305</name>
</gene>
<dbReference type="InterPro" id="IPR003838">
    <property type="entry name" value="ABC3_permease_C"/>
</dbReference>
<organism evidence="8 9">
    <name type="scientific">Candidatus Allocopromorpha excrementigallinarum</name>
    <dbReference type="NCBI Taxonomy" id="2840742"/>
    <lineage>
        <taxon>Bacteria</taxon>
        <taxon>Bacillati</taxon>
        <taxon>Bacillota</taxon>
        <taxon>Clostridia</taxon>
        <taxon>Eubacteriales</taxon>
        <taxon>Eubacteriaceae</taxon>
        <taxon>Eubacteriaceae incertae sedis</taxon>
        <taxon>Candidatus Allocopromorpha</taxon>
    </lineage>
</organism>
<protein>
    <submittedName>
        <fullName evidence="8">ABC transporter permease</fullName>
    </submittedName>
</protein>
<feature type="transmembrane region" description="Helical" evidence="6">
    <location>
        <begin position="148"/>
        <end position="171"/>
    </location>
</feature>
<accession>A0A9D1L762</accession>
<evidence type="ECO:0000256" key="3">
    <source>
        <dbReference type="ARBA" id="ARBA00022692"/>
    </source>
</evidence>
<evidence type="ECO:0000256" key="4">
    <source>
        <dbReference type="ARBA" id="ARBA00022989"/>
    </source>
</evidence>
<feature type="transmembrane region" description="Helical" evidence="6">
    <location>
        <begin position="638"/>
        <end position="658"/>
    </location>
</feature>
<reference evidence="8" key="1">
    <citation type="submission" date="2020-10" db="EMBL/GenBank/DDBJ databases">
        <authorList>
            <person name="Gilroy R."/>
        </authorList>
    </citation>
    <scope>NUCLEOTIDE SEQUENCE</scope>
    <source>
        <strain evidence="8">ChiHcec3-6078</strain>
    </source>
</reference>
<dbReference type="Pfam" id="PF02687">
    <property type="entry name" value="FtsX"/>
    <property type="match status" value="1"/>
</dbReference>